<evidence type="ECO:0000313" key="1">
    <source>
        <dbReference type="EMBL" id="KAG0574583.1"/>
    </source>
</evidence>
<gene>
    <name evidence="1" type="ORF">KC19_VG273800</name>
</gene>
<protein>
    <submittedName>
        <fullName evidence="1">Uncharacterized protein</fullName>
    </submittedName>
</protein>
<comment type="caution">
    <text evidence="1">The sequence shown here is derived from an EMBL/GenBank/DDBJ whole genome shotgun (WGS) entry which is preliminary data.</text>
</comment>
<accession>A0A8T0HVQ2</accession>
<evidence type="ECO:0000313" key="2">
    <source>
        <dbReference type="Proteomes" id="UP000822688"/>
    </source>
</evidence>
<reference evidence="1" key="1">
    <citation type="submission" date="2020-06" db="EMBL/GenBank/DDBJ databases">
        <title>WGS assembly of Ceratodon purpureus strain R40.</title>
        <authorList>
            <person name="Carey S.B."/>
            <person name="Jenkins J."/>
            <person name="Shu S."/>
            <person name="Lovell J.T."/>
            <person name="Sreedasyam A."/>
            <person name="Maumus F."/>
            <person name="Tiley G.P."/>
            <person name="Fernandez-Pozo N."/>
            <person name="Barry K."/>
            <person name="Chen C."/>
            <person name="Wang M."/>
            <person name="Lipzen A."/>
            <person name="Daum C."/>
            <person name="Saski C.A."/>
            <person name="Payton A.C."/>
            <person name="Mcbreen J.C."/>
            <person name="Conrad R.E."/>
            <person name="Kollar L.M."/>
            <person name="Olsson S."/>
            <person name="Huttunen S."/>
            <person name="Landis J.B."/>
            <person name="Wickett N.J."/>
            <person name="Johnson M.G."/>
            <person name="Rensing S.A."/>
            <person name="Grimwood J."/>
            <person name="Schmutz J."/>
            <person name="Mcdaniel S.F."/>
        </authorList>
    </citation>
    <scope>NUCLEOTIDE SEQUENCE</scope>
    <source>
        <strain evidence="1">R40</strain>
    </source>
</reference>
<name>A0A8T0HVQ2_CERPU</name>
<organism evidence="1 2">
    <name type="scientific">Ceratodon purpureus</name>
    <name type="common">Fire moss</name>
    <name type="synonym">Dicranum purpureum</name>
    <dbReference type="NCBI Taxonomy" id="3225"/>
    <lineage>
        <taxon>Eukaryota</taxon>
        <taxon>Viridiplantae</taxon>
        <taxon>Streptophyta</taxon>
        <taxon>Embryophyta</taxon>
        <taxon>Bryophyta</taxon>
        <taxon>Bryophytina</taxon>
        <taxon>Bryopsida</taxon>
        <taxon>Dicranidae</taxon>
        <taxon>Pseudoditrichales</taxon>
        <taxon>Ditrichaceae</taxon>
        <taxon>Ceratodon</taxon>
    </lineage>
</organism>
<dbReference type="Proteomes" id="UP000822688">
    <property type="component" value="Chromosome V"/>
</dbReference>
<dbReference type="AlphaFoldDB" id="A0A8T0HVQ2"/>
<proteinExistence type="predicted"/>
<sequence>MFRSMLTQGRILVQQEVDEGYVGTNHNSTEPESSDSDIQIKVGDKVWLLDTLDKSVRVASGRVMSLGGQGTFHGRQIPLQYV</sequence>
<keyword evidence="2" id="KW-1185">Reference proteome</keyword>
<dbReference type="EMBL" id="CM026426">
    <property type="protein sequence ID" value="KAG0574583.1"/>
    <property type="molecule type" value="Genomic_DNA"/>
</dbReference>